<dbReference type="AlphaFoldDB" id="A0ABD5RDU7"/>
<proteinExistence type="predicted"/>
<accession>A0ABD5RDU7</accession>
<evidence type="ECO:0000313" key="2">
    <source>
        <dbReference type="EMBL" id="MFC5367987.1"/>
    </source>
</evidence>
<keyword evidence="3" id="KW-1185">Reference proteome</keyword>
<dbReference type="EMBL" id="JBHSKX010000002">
    <property type="protein sequence ID" value="MFC5367987.1"/>
    <property type="molecule type" value="Genomic_DNA"/>
</dbReference>
<reference evidence="2 3" key="1">
    <citation type="journal article" date="2019" name="Int. J. Syst. Evol. Microbiol.">
        <title>The Global Catalogue of Microorganisms (GCM) 10K type strain sequencing project: providing services to taxonomists for standard genome sequencing and annotation.</title>
        <authorList>
            <consortium name="The Broad Institute Genomics Platform"/>
            <consortium name="The Broad Institute Genome Sequencing Center for Infectious Disease"/>
            <person name="Wu L."/>
            <person name="Ma J."/>
        </authorList>
    </citation>
    <scope>NUCLEOTIDE SEQUENCE [LARGE SCALE GENOMIC DNA]</scope>
    <source>
        <strain evidence="2 3">CGMCC 1.12237</strain>
    </source>
</reference>
<comment type="caution">
    <text evidence="2">The sequence shown here is derived from an EMBL/GenBank/DDBJ whole genome shotgun (WGS) entry which is preliminary data.</text>
</comment>
<protein>
    <recommendedName>
        <fullName evidence="1">DUF6199 domain-containing protein</fullName>
    </recommendedName>
</protein>
<feature type="domain" description="DUF6199" evidence="1">
    <location>
        <begin position="14"/>
        <end position="72"/>
    </location>
</feature>
<sequence>MLQKLRRFGYASVALQGLLSAVAPKAGVAVTKRLLGLHFEGADDLEARPWYVRQTRAVGLGMVAMGLAGLLLEDRDEPPADDPTPSTDDD</sequence>
<dbReference type="InterPro" id="IPR045679">
    <property type="entry name" value="DUF6199"/>
</dbReference>
<organism evidence="2 3">
    <name type="scientific">Salinirubrum litoreum</name>
    <dbReference type="NCBI Taxonomy" id="1126234"/>
    <lineage>
        <taxon>Archaea</taxon>
        <taxon>Methanobacteriati</taxon>
        <taxon>Methanobacteriota</taxon>
        <taxon>Stenosarchaea group</taxon>
        <taxon>Halobacteria</taxon>
        <taxon>Halobacteriales</taxon>
        <taxon>Haloferacaceae</taxon>
        <taxon>Salinirubrum</taxon>
    </lineage>
</organism>
<dbReference type="Proteomes" id="UP001596201">
    <property type="component" value="Unassembled WGS sequence"/>
</dbReference>
<evidence type="ECO:0000313" key="3">
    <source>
        <dbReference type="Proteomes" id="UP001596201"/>
    </source>
</evidence>
<gene>
    <name evidence="2" type="ORF">ACFPJ5_13705</name>
</gene>
<evidence type="ECO:0000259" key="1">
    <source>
        <dbReference type="Pfam" id="PF19701"/>
    </source>
</evidence>
<name>A0ABD5RDU7_9EURY</name>
<dbReference type="Pfam" id="PF19701">
    <property type="entry name" value="DUF6199"/>
    <property type="match status" value="1"/>
</dbReference>
<dbReference type="RefSeq" id="WP_227230227.1">
    <property type="nucleotide sequence ID" value="NZ_JAJCVJ010000002.1"/>
</dbReference>